<evidence type="ECO:0000313" key="3">
    <source>
        <dbReference type="Proteomes" id="UP000033633"/>
    </source>
</evidence>
<name>A0A0F5VEG5_9GAMM</name>
<dbReference type="InterPro" id="IPR000182">
    <property type="entry name" value="GNAT_dom"/>
</dbReference>
<accession>A0A0F5VEG5</accession>
<dbReference type="RefSeq" id="WP_046220015.1">
    <property type="nucleotide sequence ID" value="NZ_JWYV01000004.1"/>
</dbReference>
<feature type="domain" description="N-acetyltransferase" evidence="1">
    <location>
        <begin position="4"/>
        <end position="157"/>
    </location>
</feature>
<comment type="caution">
    <text evidence="2">The sequence shown here is derived from an EMBL/GenBank/DDBJ whole genome shotgun (WGS) entry which is preliminary data.</text>
</comment>
<keyword evidence="2" id="KW-0808">Transferase</keyword>
<evidence type="ECO:0000259" key="1">
    <source>
        <dbReference type="PROSITE" id="PS51186"/>
    </source>
</evidence>
<proteinExistence type="predicted"/>
<protein>
    <submittedName>
        <fullName evidence="2">Acetyltransferase</fullName>
    </submittedName>
</protein>
<gene>
    <name evidence="2" type="ORF">KY46_07495</name>
</gene>
<dbReference type="GO" id="GO:0016747">
    <property type="term" value="F:acyltransferase activity, transferring groups other than amino-acyl groups"/>
    <property type="evidence" value="ECO:0007669"/>
    <property type="project" value="InterPro"/>
</dbReference>
<dbReference type="SUPFAM" id="SSF55729">
    <property type="entry name" value="Acyl-CoA N-acyltransferases (Nat)"/>
    <property type="match status" value="1"/>
</dbReference>
<reference evidence="2 3" key="1">
    <citation type="submission" date="2014-12" db="EMBL/GenBank/DDBJ databases">
        <title>Mercury Reductase activity and rhizosphere competence traits in the genome of root associated Photobacterium halotolerans MELD1.</title>
        <authorList>
            <person name="Mathew D.C."/>
            <person name="Huang C.-C."/>
        </authorList>
    </citation>
    <scope>NUCLEOTIDE SEQUENCE [LARGE SCALE GENOMIC DNA]</scope>
    <source>
        <strain evidence="2 3">MELD1</strain>
    </source>
</reference>
<organism evidence="2 3">
    <name type="scientific">Photobacterium halotolerans</name>
    <dbReference type="NCBI Taxonomy" id="265726"/>
    <lineage>
        <taxon>Bacteria</taxon>
        <taxon>Pseudomonadati</taxon>
        <taxon>Pseudomonadota</taxon>
        <taxon>Gammaproteobacteria</taxon>
        <taxon>Vibrionales</taxon>
        <taxon>Vibrionaceae</taxon>
        <taxon>Photobacterium</taxon>
    </lineage>
</organism>
<dbReference type="Gene3D" id="3.40.630.30">
    <property type="match status" value="1"/>
</dbReference>
<dbReference type="Proteomes" id="UP000033633">
    <property type="component" value="Unassembled WGS sequence"/>
</dbReference>
<keyword evidence="3" id="KW-1185">Reference proteome</keyword>
<dbReference type="PROSITE" id="PS51186">
    <property type="entry name" value="GNAT"/>
    <property type="match status" value="1"/>
</dbReference>
<sequence length="157" mass="17160">MKEIEIQGMTPAHLPQVAELSVATEQVKFVGTMAEILVNIDHAVHPHVILDGDTVVGFFLIDTQYGHKYDFADSATLGLRAFFIDQRYQGKGYARRAVLGLKAFLVSAYPGFHQIVLTVNCKNPAARHCYEQGGFADTHALYLGGAAGPQHIMSMAL</sequence>
<dbReference type="OrthoDB" id="8304386at2"/>
<evidence type="ECO:0000313" key="2">
    <source>
        <dbReference type="EMBL" id="KKD00473.1"/>
    </source>
</evidence>
<dbReference type="EMBL" id="JWYV01000004">
    <property type="protein sequence ID" value="KKD00473.1"/>
    <property type="molecule type" value="Genomic_DNA"/>
</dbReference>
<dbReference type="AlphaFoldDB" id="A0A0F5VEG5"/>
<dbReference type="STRING" id="265726.KY46_07495"/>
<dbReference type="InterPro" id="IPR016181">
    <property type="entry name" value="Acyl_CoA_acyltransferase"/>
</dbReference>
<dbReference type="Pfam" id="PF00583">
    <property type="entry name" value="Acetyltransf_1"/>
    <property type="match status" value="1"/>
</dbReference>
<dbReference type="PATRIC" id="fig|265726.11.peg.3563"/>
<dbReference type="CDD" id="cd04301">
    <property type="entry name" value="NAT_SF"/>
    <property type="match status" value="1"/>
</dbReference>